<name>A0A5B7HHT6_PORTR</name>
<feature type="region of interest" description="Disordered" evidence="1">
    <location>
        <begin position="1"/>
        <end position="45"/>
    </location>
</feature>
<dbReference type="AlphaFoldDB" id="A0A5B7HHT6"/>
<proteinExistence type="predicted"/>
<dbReference type="EMBL" id="VSRR010033913">
    <property type="protein sequence ID" value="MPC71990.1"/>
    <property type="molecule type" value="Genomic_DNA"/>
</dbReference>
<organism evidence="2 3">
    <name type="scientific">Portunus trituberculatus</name>
    <name type="common">Swimming crab</name>
    <name type="synonym">Neptunus trituberculatus</name>
    <dbReference type="NCBI Taxonomy" id="210409"/>
    <lineage>
        <taxon>Eukaryota</taxon>
        <taxon>Metazoa</taxon>
        <taxon>Ecdysozoa</taxon>
        <taxon>Arthropoda</taxon>
        <taxon>Crustacea</taxon>
        <taxon>Multicrustacea</taxon>
        <taxon>Malacostraca</taxon>
        <taxon>Eumalacostraca</taxon>
        <taxon>Eucarida</taxon>
        <taxon>Decapoda</taxon>
        <taxon>Pleocyemata</taxon>
        <taxon>Brachyura</taxon>
        <taxon>Eubrachyura</taxon>
        <taxon>Portunoidea</taxon>
        <taxon>Portunidae</taxon>
        <taxon>Portuninae</taxon>
        <taxon>Portunus</taxon>
    </lineage>
</organism>
<evidence type="ECO:0000313" key="2">
    <source>
        <dbReference type="EMBL" id="MPC71990.1"/>
    </source>
</evidence>
<protein>
    <submittedName>
        <fullName evidence="2">Uncharacterized protein</fullName>
    </submittedName>
</protein>
<accession>A0A5B7HHT6</accession>
<dbReference type="Proteomes" id="UP000324222">
    <property type="component" value="Unassembled WGS sequence"/>
</dbReference>
<sequence>MALLKRHPSTVDDSPSPRLARALPAAIRREKEEGGTSKGAKGCDGNMTSNSAIHDRTGAAVLSLHWCLSLAVGSTVLMSVAERAGPRTPMCTRRSGQQVLAKQ</sequence>
<gene>
    <name evidence="2" type="ORF">E2C01_066282</name>
</gene>
<keyword evidence="3" id="KW-1185">Reference proteome</keyword>
<comment type="caution">
    <text evidence="2">The sequence shown here is derived from an EMBL/GenBank/DDBJ whole genome shotgun (WGS) entry which is preliminary data.</text>
</comment>
<evidence type="ECO:0000313" key="3">
    <source>
        <dbReference type="Proteomes" id="UP000324222"/>
    </source>
</evidence>
<evidence type="ECO:0000256" key="1">
    <source>
        <dbReference type="SAM" id="MobiDB-lite"/>
    </source>
</evidence>
<feature type="compositionally biased region" description="Low complexity" evidence="1">
    <location>
        <begin position="17"/>
        <end position="26"/>
    </location>
</feature>
<reference evidence="2 3" key="1">
    <citation type="submission" date="2019-05" db="EMBL/GenBank/DDBJ databases">
        <title>Another draft genome of Portunus trituberculatus and its Hox gene families provides insights of decapod evolution.</title>
        <authorList>
            <person name="Jeong J.-H."/>
            <person name="Song I."/>
            <person name="Kim S."/>
            <person name="Choi T."/>
            <person name="Kim D."/>
            <person name="Ryu S."/>
            <person name="Kim W."/>
        </authorList>
    </citation>
    <scope>NUCLEOTIDE SEQUENCE [LARGE SCALE GENOMIC DNA]</scope>
    <source>
        <tissue evidence="2">Muscle</tissue>
    </source>
</reference>